<feature type="non-terminal residue" evidence="1">
    <location>
        <position position="1"/>
    </location>
</feature>
<keyword evidence="2" id="KW-1185">Reference proteome</keyword>
<dbReference type="InterPro" id="IPR011990">
    <property type="entry name" value="TPR-like_helical_dom_sf"/>
</dbReference>
<evidence type="ECO:0000313" key="1">
    <source>
        <dbReference type="EMBL" id="CAH0372503.1"/>
    </source>
</evidence>
<name>A0A8J2SI85_9STRA</name>
<organism evidence="1 2">
    <name type="scientific">Pelagomonas calceolata</name>
    <dbReference type="NCBI Taxonomy" id="35677"/>
    <lineage>
        <taxon>Eukaryota</taxon>
        <taxon>Sar</taxon>
        <taxon>Stramenopiles</taxon>
        <taxon>Ochrophyta</taxon>
        <taxon>Pelagophyceae</taxon>
        <taxon>Pelagomonadales</taxon>
        <taxon>Pelagomonadaceae</taxon>
        <taxon>Pelagomonas</taxon>
    </lineage>
</organism>
<dbReference type="AlphaFoldDB" id="A0A8J2SI85"/>
<comment type="caution">
    <text evidence="1">The sequence shown here is derived from an EMBL/GenBank/DDBJ whole genome shotgun (WGS) entry which is preliminary data.</text>
</comment>
<dbReference type="Gene3D" id="1.25.40.10">
    <property type="entry name" value="Tetratricopeptide repeat domain"/>
    <property type="match status" value="1"/>
</dbReference>
<proteinExistence type="predicted"/>
<evidence type="ECO:0000313" key="2">
    <source>
        <dbReference type="Proteomes" id="UP000789595"/>
    </source>
</evidence>
<reference evidence="1" key="1">
    <citation type="submission" date="2021-11" db="EMBL/GenBank/DDBJ databases">
        <authorList>
            <consortium name="Genoscope - CEA"/>
            <person name="William W."/>
        </authorList>
    </citation>
    <scope>NUCLEOTIDE SEQUENCE</scope>
</reference>
<accession>A0A8J2SI85</accession>
<dbReference type="EMBL" id="CAKKNE010000003">
    <property type="protein sequence ID" value="CAH0372503.1"/>
    <property type="molecule type" value="Genomic_DNA"/>
</dbReference>
<sequence>KKYLQVSNLRECRAWKKQLNLRRKTSRGGSLMPATFAQPAESVEGAECRWREARTQGVEAFRRGDLHAADGHFRDALARLCPVILGSDDPTQPDGDARDGAGIEEIPQYETWTRQWAAELLSCRAAALLGQKRYRDALAQAEKALELRDDWAKPGMQVCKARLGLGQYDKALECSRVASLQATPALREEARKFRARVEKAAYGKVLGETPPPPPPLPQGTLCPADPGEWDHVDLLPPDACKDRLAAVLARCEEADAIALLDEAHAKVERDGEGTRDAVMKPLMVRLQADALADFGYPSGERGVARFGMEMRKAMRGFPDDAEFRGLVAELSTYGRPRA</sequence>
<dbReference type="SUPFAM" id="SSF48452">
    <property type="entry name" value="TPR-like"/>
    <property type="match status" value="1"/>
</dbReference>
<evidence type="ECO:0008006" key="3">
    <source>
        <dbReference type="Google" id="ProtNLM"/>
    </source>
</evidence>
<protein>
    <recommendedName>
        <fullName evidence="3">Protein C10</fullName>
    </recommendedName>
</protein>
<dbReference type="OrthoDB" id="2423701at2759"/>
<gene>
    <name evidence="1" type="ORF">PECAL_3P25030</name>
</gene>
<dbReference type="Proteomes" id="UP000789595">
    <property type="component" value="Unassembled WGS sequence"/>
</dbReference>